<dbReference type="PROSITE" id="PS51257">
    <property type="entry name" value="PROKAR_LIPOPROTEIN"/>
    <property type="match status" value="1"/>
</dbReference>
<reference evidence="1" key="1">
    <citation type="journal article" date="2018" name="Int. J. Syst. Evol. Microbiol.">
        <title>Carboxylicivirga sediminis sp. nov., isolated from coastal sediment.</title>
        <authorList>
            <person name="Wang F.Q."/>
            <person name="Ren L.H."/>
            <person name="Zou R.J."/>
            <person name="Sun Y.Z."/>
            <person name="Liu X.J."/>
            <person name="Jiang F."/>
            <person name="Liu L.J."/>
        </authorList>
    </citation>
    <scope>NUCLEOTIDE SEQUENCE</scope>
    <source>
        <strain evidence="1">JR1</strain>
    </source>
</reference>
<dbReference type="EMBL" id="JAGTAR010000042">
    <property type="protein sequence ID" value="MBR8537886.1"/>
    <property type="molecule type" value="Genomic_DNA"/>
</dbReference>
<name>A0A941IYH4_9BACT</name>
<organism evidence="1 2">
    <name type="scientific">Carboxylicivirga sediminis</name>
    <dbReference type="NCBI Taxonomy" id="2006564"/>
    <lineage>
        <taxon>Bacteria</taxon>
        <taxon>Pseudomonadati</taxon>
        <taxon>Bacteroidota</taxon>
        <taxon>Bacteroidia</taxon>
        <taxon>Marinilabiliales</taxon>
        <taxon>Marinilabiliaceae</taxon>
        <taxon>Carboxylicivirga</taxon>
    </lineage>
</organism>
<dbReference type="RefSeq" id="WP_212192911.1">
    <property type="nucleotide sequence ID" value="NZ_JAGTAR010000042.1"/>
</dbReference>
<proteinExistence type="predicted"/>
<comment type="caution">
    <text evidence="1">The sequence shown here is derived from an EMBL/GenBank/DDBJ whole genome shotgun (WGS) entry which is preliminary data.</text>
</comment>
<evidence type="ECO:0000313" key="1">
    <source>
        <dbReference type="EMBL" id="MBR8537886.1"/>
    </source>
</evidence>
<reference evidence="1" key="2">
    <citation type="submission" date="2021-04" db="EMBL/GenBank/DDBJ databases">
        <authorList>
            <person name="Zhang T."/>
            <person name="Zhang Y."/>
            <person name="Lu D."/>
            <person name="Zuo D."/>
            <person name="Du Z."/>
        </authorList>
    </citation>
    <scope>NUCLEOTIDE SEQUENCE</scope>
    <source>
        <strain evidence="1">JR1</strain>
    </source>
</reference>
<accession>A0A941IYH4</accession>
<keyword evidence="2" id="KW-1185">Reference proteome</keyword>
<evidence type="ECO:0000313" key="2">
    <source>
        <dbReference type="Proteomes" id="UP000679220"/>
    </source>
</evidence>
<evidence type="ECO:0008006" key="3">
    <source>
        <dbReference type="Google" id="ProtNLM"/>
    </source>
</evidence>
<dbReference type="AlphaFoldDB" id="A0A941IYH4"/>
<gene>
    <name evidence="1" type="ORF">KDU71_20105</name>
</gene>
<protein>
    <recommendedName>
        <fullName evidence="3">Lipoprotein</fullName>
    </recommendedName>
</protein>
<sequence length="354" mass="41283">MKIRFAILFIYVVGLYACQTNKDKIQGKWIEADNFVDPYRLTFSDFSVKMESNVFSGEKLYHIRKDTLYINQFDSIYKSLIVFDNEHLKLKDIEGDTIIEIYERDTFTDLVDYFNHKRKHSINLPQLRSEFKATGHIYHNTLFADWQNNKILIFFNGKAHTLSDTSYILLDKKEWATRTLLYIDKEVRVGVLNRIKSELQRAQLNAVGFAAIDDSGNRTTIGTLMPPLDSIGGRLLPPPLDLINRKANNIMVCVKPDSLTINGNNSDWGNCKDAVKRLIKSNHKSIIRVEFEETLSYETYLNCIAELQNAYIELRNDYAMVTYEVDNYLELESEQIKEVRSQYPMRIQELIKEE</sequence>
<dbReference type="Proteomes" id="UP000679220">
    <property type="component" value="Unassembled WGS sequence"/>
</dbReference>